<dbReference type="PANTHER" id="PTHR34663">
    <property type="entry name" value="OS06G0637400 PROTEIN"/>
    <property type="match status" value="1"/>
</dbReference>
<dbReference type="InterPro" id="IPR044700">
    <property type="entry name" value="PIP2/PIPL1"/>
</dbReference>
<organism evidence="3 4">
    <name type="scientific">Manihot esculenta</name>
    <name type="common">Cassava</name>
    <name type="synonym">Jatropha manihot</name>
    <dbReference type="NCBI Taxonomy" id="3983"/>
    <lineage>
        <taxon>Eukaryota</taxon>
        <taxon>Viridiplantae</taxon>
        <taxon>Streptophyta</taxon>
        <taxon>Embryophyta</taxon>
        <taxon>Tracheophyta</taxon>
        <taxon>Spermatophyta</taxon>
        <taxon>Magnoliopsida</taxon>
        <taxon>eudicotyledons</taxon>
        <taxon>Gunneridae</taxon>
        <taxon>Pentapetalae</taxon>
        <taxon>rosids</taxon>
        <taxon>fabids</taxon>
        <taxon>Malpighiales</taxon>
        <taxon>Euphorbiaceae</taxon>
        <taxon>Crotonoideae</taxon>
        <taxon>Manihoteae</taxon>
        <taxon>Manihot</taxon>
    </lineage>
</organism>
<dbReference type="PANTHER" id="PTHR34663:SF15">
    <property type="match status" value="1"/>
</dbReference>
<proteinExistence type="predicted"/>
<dbReference type="GO" id="GO:0045087">
    <property type="term" value="P:innate immune response"/>
    <property type="evidence" value="ECO:0007669"/>
    <property type="project" value="InterPro"/>
</dbReference>
<feature type="region of interest" description="Disordered" evidence="1">
    <location>
        <begin position="44"/>
        <end position="84"/>
    </location>
</feature>
<protein>
    <submittedName>
        <fullName evidence="3">Uncharacterized protein</fullName>
    </submittedName>
</protein>
<dbReference type="EMBL" id="CM004396">
    <property type="protein sequence ID" value="OAY39220.1"/>
    <property type="molecule type" value="Genomic_DNA"/>
</dbReference>
<evidence type="ECO:0000313" key="4">
    <source>
        <dbReference type="Proteomes" id="UP000091857"/>
    </source>
</evidence>
<keyword evidence="2" id="KW-0732">Signal</keyword>
<evidence type="ECO:0000313" key="3">
    <source>
        <dbReference type="EMBL" id="OAY39220.1"/>
    </source>
</evidence>
<gene>
    <name evidence="3" type="ORF">MANES_10G076900v8</name>
</gene>
<feature type="chain" id="PRO_5013333710" evidence="2">
    <location>
        <begin position="29"/>
        <end position="84"/>
    </location>
</feature>
<sequence length="84" mass="9242">MSRAQRSLTESALLILLLFSLFLFRSEARQVKGMDYYSLKSIKHSGPSHGGPGHRSGKAQFPAYVRDSGPSSGVGHSYFKGMHQ</sequence>
<name>A0A2C9V5J5_MANES</name>
<dbReference type="Gramene" id="Manes.10G076900.1.v8.1">
    <property type="protein sequence ID" value="Manes.10G076900.1.v8.1.CDS.1"/>
    <property type="gene ID" value="Manes.10G076900.v8.1"/>
</dbReference>
<dbReference type="AlphaFoldDB" id="A0A2C9V5J5"/>
<reference evidence="4" key="1">
    <citation type="journal article" date="2016" name="Nat. Biotechnol.">
        <title>Sequencing wild and cultivated cassava and related species reveals extensive interspecific hybridization and genetic diversity.</title>
        <authorList>
            <person name="Bredeson J.V."/>
            <person name="Lyons J.B."/>
            <person name="Prochnik S.E."/>
            <person name="Wu G.A."/>
            <person name="Ha C.M."/>
            <person name="Edsinger-Gonzales E."/>
            <person name="Grimwood J."/>
            <person name="Schmutz J."/>
            <person name="Rabbi I.Y."/>
            <person name="Egesi C."/>
            <person name="Nauluvula P."/>
            <person name="Lebot V."/>
            <person name="Ndunguru J."/>
            <person name="Mkamilo G."/>
            <person name="Bart R.S."/>
            <person name="Setter T.L."/>
            <person name="Gleadow R.M."/>
            <person name="Kulakow P."/>
            <person name="Ferguson M.E."/>
            <person name="Rounsley S."/>
            <person name="Rokhsar D.S."/>
        </authorList>
    </citation>
    <scope>NUCLEOTIDE SEQUENCE [LARGE SCALE GENOMIC DNA]</scope>
    <source>
        <strain evidence="4">cv. AM560-2</strain>
    </source>
</reference>
<evidence type="ECO:0000256" key="1">
    <source>
        <dbReference type="SAM" id="MobiDB-lite"/>
    </source>
</evidence>
<evidence type="ECO:0000256" key="2">
    <source>
        <dbReference type="SAM" id="SignalP"/>
    </source>
</evidence>
<keyword evidence="4" id="KW-1185">Reference proteome</keyword>
<accession>A0A2C9V5J5</accession>
<dbReference type="Proteomes" id="UP000091857">
    <property type="component" value="Chromosome 10"/>
</dbReference>
<dbReference type="GO" id="GO:0050793">
    <property type="term" value="P:regulation of developmental process"/>
    <property type="evidence" value="ECO:0007669"/>
    <property type="project" value="InterPro"/>
</dbReference>
<comment type="caution">
    <text evidence="3">The sequence shown here is derived from an EMBL/GenBank/DDBJ whole genome shotgun (WGS) entry which is preliminary data.</text>
</comment>
<feature type="signal peptide" evidence="2">
    <location>
        <begin position="1"/>
        <end position="28"/>
    </location>
</feature>